<protein>
    <recommendedName>
        <fullName evidence="3">Bacteriocin-type signal sequence-containing protein</fullName>
    </recommendedName>
</protein>
<evidence type="ECO:0000313" key="2">
    <source>
        <dbReference type="Proteomes" id="UP001056837"/>
    </source>
</evidence>
<accession>A0AAE9MLA4</accession>
<evidence type="ECO:0000313" key="1">
    <source>
        <dbReference type="EMBL" id="UTD15026.1"/>
    </source>
</evidence>
<dbReference type="EMBL" id="CP050861">
    <property type="protein sequence ID" value="UTD15026.1"/>
    <property type="molecule type" value="Genomic_DNA"/>
</dbReference>
<dbReference type="Proteomes" id="UP001056837">
    <property type="component" value="Chromosome"/>
</dbReference>
<sequence length="53" mass="6116">MKKQILNLGKALKKAEQAQINGGRMQCDVNRDRVCEDFGWKCAETYCRILMPL</sequence>
<evidence type="ECO:0008006" key="3">
    <source>
        <dbReference type="Google" id="ProtNLM"/>
    </source>
</evidence>
<name>A0AAE9MLA4_9FLAO</name>
<dbReference type="AlphaFoldDB" id="A0AAE9MLA4"/>
<reference evidence="1" key="1">
    <citation type="submission" date="2020-04" db="EMBL/GenBank/DDBJ databases">
        <title>Tenacibaculum mesophilum bac2.</title>
        <authorList>
            <person name="Li M."/>
        </authorList>
    </citation>
    <scope>NUCLEOTIDE SEQUENCE</scope>
    <source>
        <strain evidence="1">Bac2</strain>
    </source>
</reference>
<proteinExistence type="predicted"/>
<dbReference type="RefSeq" id="WP_159432123.1">
    <property type="nucleotide sequence ID" value="NZ_CANLMG010000009.1"/>
</dbReference>
<organism evidence="1 2">
    <name type="scientific">Tenacibaculum mesophilum</name>
    <dbReference type="NCBI Taxonomy" id="104268"/>
    <lineage>
        <taxon>Bacteria</taxon>
        <taxon>Pseudomonadati</taxon>
        <taxon>Bacteroidota</taxon>
        <taxon>Flavobacteriia</taxon>
        <taxon>Flavobacteriales</taxon>
        <taxon>Flavobacteriaceae</taxon>
        <taxon>Tenacibaculum</taxon>
    </lineage>
</organism>
<gene>
    <name evidence="1" type="ORF">HER15_05875</name>
</gene>